<gene>
    <name evidence="1" type="ORF">MUN53_03225</name>
</gene>
<evidence type="ECO:0000313" key="1">
    <source>
        <dbReference type="EMBL" id="MCJ2379626.1"/>
    </source>
</evidence>
<accession>A0ABT0BY20</accession>
<dbReference type="Proteomes" id="UP001165444">
    <property type="component" value="Unassembled WGS sequence"/>
</dbReference>
<keyword evidence="2" id="KW-1185">Reference proteome</keyword>
<evidence type="ECO:0000313" key="2">
    <source>
        <dbReference type="Proteomes" id="UP001165444"/>
    </source>
</evidence>
<dbReference type="Pfam" id="PF17170">
    <property type="entry name" value="DUF5128"/>
    <property type="match status" value="1"/>
</dbReference>
<sequence>MKNLMLLKLACCSIILGLSACTESKNAGKTNIPEVDVRSAIDHPEGISLKGKIENPQFVILKETDDEESLVDGINDYAVTSKYIYVLPVRESRIVLFDREGNFIRTLIKEGQGPNEFAGPLAGMQVDEKNNRLYLFGSSIWTFTLDGEPVKRINSPMPMMYTRMIAPDRFAAVAMGFIPFQQGSFGIGTFKESGELLFNKNNFYTPLVPAEKTGFTANIASALSFDNQSILFKSGANDTVFRIGMDTISVACILKLENSDQEIIRGSDVTDFTDMGGLKRDGREIFVQDILETGTHFYFRCRYQGNYTILSVEKNNGELEVEHCQLPLPFKELPTLASYKYGLSGMRGTGSFPVWGSIFGNELVQAFTPAELSVYKDKGLIEIPNELKEIKEEGNPVFVFYKLK</sequence>
<dbReference type="Gene3D" id="2.120.10.30">
    <property type="entry name" value="TolB, C-terminal domain"/>
    <property type="match status" value="1"/>
</dbReference>
<organism evidence="1 2">
    <name type="scientific">Parabacteroides faecalis</name>
    <dbReference type="NCBI Taxonomy" id="2924040"/>
    <lineage>
        <taxon>Bacteria</taxon>
        <taxon>Pseudomonadati</taxon>
        <taxon>Bacteroidota</taxon>
        <taxon>Bacteroidia</taxon>
        <taxon>Bacteroidales</taxon>
        <taxon>Tannerellaceae</taxon>
        <taxon>Parabacteroides</taxon>
    </lineage>
</organism>
<dbReference type="RefSeq" id="WP_243323356.1">
    <property type="nucleotide sequence ID" value="NZ_JAKZMM010000005.1"/>
</dbReference>
<proteinExistence type="predicted"/>
<comment type="caution">
    <text evidence="1">The sequence shown here is derived from an EMBL/GenBank/DDBJ whole genome shotgun (WGS) entry which is preliminary data.</text>
</comment>
<dbReference type="InterPro" id="IPR011042">
    <property type="entry name" value="6-blade_b-propeller_TolB-like"/>
</dbReference>
<dbReference type="EMBL" id="JAKZMM010000005">
    <property type="protein sequence ID" value="MCJ2379626.1"/>
    <property type="molecule type" value="Genomic_DNA"/>
</dbReference>
<protein>
    <submittedName>
        <fullName evidence="1">6-bladed beta-propeller</fullName>
    </submittedName>
</protein>
<reference evidence="1 2" key="1">
    <citation type="submission" date="2022-03" db="EMBL/GenBank/DDBJ databases">
        <title>Parabacteroides sp. nov. isolated from swine feces.</title>
        <authorList>
            <person name="Bak J.E."/>
        </authorList>
    </citation>
    <scope>NUCLEOTIDE SEQUENCE [LARGE SCALE GENOMIC DNA]</scope>
    <source>
        <strain evidence="1 2">AGMB00274</strain>
    </source>
</reference>
<dbReference type="PROSITE" id="PS51257">
    <property type="entry name" value="PROKAR_LIPOPROTEIN"/>
    <property type="match status" value="1"/>
</dbReference>
<dbReference type="SUPFAM" id="SSF63825">
    <property type="entry name" value="YWTD domain"/>
    <property type="match status" value="1"/>
</dbReference>
<name>A0ABT0BY20_9BACT</name>